<evidence type="ECO:0000313" key="1">
    <source>
        <dbReference type="EMBL" id="NMH66588.1"/>
    </source>
</evidence>
<accession>A0A972FUY5</accession>
<dbReference type="EMBL" id="JAAXYH010000014">
    <property type="protein sequence ID" value="NMH66588.1"/>
    <property type="molecule type" value="Genomic_DNA"/>
</dbReference>
<dbReference type="AlphaFoldDB" id="A0A972FUY5"/>
<sequence>MSMQYRINVTNKSSSTQSFFFFQAQGRYKGDPTVYSNSLYQASLPPSFGSGAVLTFEINAQPCAGAQTQVSAPTLGRASGSTTACQPIELATASGANTNDCTYLSVSPLGLSTPEPASGVQAGAFRIVAPVYNPNTVGNFNIGLAMQDTDGGPAIISNFVVAQPNQSIDCQPVSSFYVQVGKYAPGQIFDFASESISAARCDMSMGYTSFNVVYNVDGTWAVMPAK</sequence>
<gene>
    <name evidence="1" type="ORF">HC757_15640</name>
</gene>
<comment type="caution">
    <text evidence="1">The sequence shown here is derived from an EMBL/GenBank/DDBJ whole genome shotgun (WGS) entry which is preliminary data.</text>
</comment>
<organism evidence="1 2">
    <name type="scientific">Shewanella salipaludis</name>
    <dbReference type="NCBI Taxonomy" id="2723052"/>
    <lineage>
        <taxon>Bacteria</taxon>
        <taxon>Pseudomonadati</taxon>
        <taxon>Pseudomonadota</taxon>
        <taxon>Gammaproteobacteria</taxon>
        <taxon>Alteromonadales</taxon>
        <taxon>Shewanellaceae</taxon>
        <taxon>Shewanella</taxon>
    </lineage>
</organism>
<keyword evidence="2" id="KW-1185">Reference proteome</keyword>
<evidence type="ECO:0000313" key="2">
    <source>
        <dbReference type="Proteomes" id="UP000737113"/>
    </source>
</evidence>
<reference evidence="1" key="1">
    <citation type="submission" date="2020-04" db="EMBL/GenBank/DDBJ databases">
        <title>Description of Shewanella salipaludis sp. nov., isolated from a salt marsh.</title>
        <authorList>
            <person name="Park S."/>
            <person name="Yoon J.-H."/>
        </authorList>
    </citation>
    <scope>NUCLEOTIDE SEQUENCE</scope>
    <source>
        <strain evidence="1">SHSM-M6</strain>
    </source>
</reference>
<protein>
    <submittedName>
        <fullName evidence="1">Uncharacterized protein</fullName>
    </submittedName>
</protein>
<dbReference type="Proteomes" id="UP000737113">
    <property type="component" value="Unassembled WGS sequence"/>
</dbReference>
<proteinExistence type="predicted"/>
<name>A0A972FUY5_9GAMM</name>
<dbReference type="RefSeq" id="WP_169565319.1">
    <property type="nucleotide sequence ID" value="NZ_JAAXYH010000014.1"/>
</dbReference>